<dbReference type="Proteomes" id="UP000239590">
    <property type="component" value="Unassembled WGS sequence"/>
</dbReference>
<name>A0A2S7IRM8_9BACT</name>
<sequence>MLWAGQVFAQDAVRQAFEQYSQKAFQEKVYLHSDRSFYIVGETLWFKLYVVDGTTHQPADLSKVAYLELLDASHAPVLQSKVSLEKGKGHGMLILPATLNSGRYHLRAYTNWMKNFGADLYFEKPLTIVNSFTKVPTQEKEPQLDLQFFPEGGHLVESLPSRVAFRGINENGLGSTFSGTILNAAGETVATFRPEHLGMGSFVLTPKAGETYRAVVKDAAGTQRIYTLPDVQKSGYVLTVQDTGKDELEVLIAGPDGRVSLLVHTQRSVQQSESSIVRQGETQFWVKKSDLLEGITHLTLFNANRQPLCERLYFKRPQRPAMKLGVKSDKAAYVRREKIALSLQLPDSADVSVAVYRLDSLQGDASEDIYSYLWLNSDLKGTVEAPADYLTDPTTNVDLVMLTHGWSRFRWNEVMRPVPFRYIPEYETHLLYGKVTVNQQPVAKVPVYLAAPGKDVWLYPALSDSAGRIFFQMKHFEGMNEVVVQTADTLQRVELESSFSNQFSSRPLPAFSFDQTLKNALLDRSIQMQVRNAYQPLYQAVPVTDTVAFYGIAEKTYKLDDYTRFPVLEEVMREYVPEVDVRRHQSQFSFLMLGRAEYSFTQPPLVLMDGVPVFDVNKVLALDPLRIRRLDVVNRRYFLGPLLFEGIVSFRSYKGDLAGLQPEGLVTSYEGVQAQREFYSPRYDTPQQRQSRTADFRTLLYWAPQIKATQALDFYTSDLSGTYQVVIQGLSAQGDAGSQRMTFEVQK</sequence>
<comment type="caution">
    <text evidence="1">The sequence shown here is derived from an EMBL/GenBank/DDBJ whole genome shotgun (WGS) entry which is preliminary data.</text>
</comment>
<evidence type="ECO:0008006" key="3">
    <source>
        <dbReference type="Google" id="ProtNLM"/>
    </source>
</evidence>
<gene>
    <name evidence="1" type="ORF">C5O19_12335</name>
</gene>
<keyword evidence="2" id="KW-1185">Reference proteome</keyword>
<dbReference type="Gene3D" id="2.60.40.1930">
    <property type="match status" value="1"/>
</dbReference>
<dbReference type="EMBL" id="PTRA01000001">
    <property type="protein sequence ID" value="PQA60367.1"/>
    <property type="molecule type" value="Genomic_DNA"/>
</dbReference>
<reference evidence="2" key="1">
    <citation type="submission" date="2018-02" db="EMBL/GenBank/DDBJ databases">
        <title>Genome sequencing of Solimonas sp. HR-BB.</title>
        <authorList>
            <person name="Lee Y."/>
            <person name="Jeon C.O."/>
        </authorList>
    </citation>
    <scope>NUCLEOTIDE SEQUENCE [LARGE SCALE GENOMIC DNA]</scope>
    <source>
        <strain evidence="2">HR-U</strain>
    </source>
</reference>
<protein>
    <recommendedName>
        <fullName evidence="3">Macroglobulin domain-containing protein</fullName>
    </recommendedName>
</protein>
<organism evidence="1 2">
    <name type="scientific">Siphonobacter curvatus</name>
    <dbReference type="NCBI Taxonomy" id="2094562"/>
    <lineage>
        <taxon>Bacteria</taxon>
        <taxon>Pseudomonadati</taxon>
        <taxon>Bacteroidota</taxon>
        <taxon>Cytophagia</taxon>
        <taxon>Cytophagales</taxon>
        <taxon>Cytophagaceae</taxon>
        <taxon>Siphonobacter</taxon>
    </lineage>
</organism>
<dbReference type="AlphaFoldDB" id="A0A2S7IRM8"/>
<accession>A0A2S7IRM8</accession>
<proteinExistence type="predicted"/>
<evidence type="ECO:0000313" key="2">
    <source>
        <dbReference type="Proteomes" id="UP000239590"/>
    </source>
</evidence>
<evidence type="ECO:0000313" key="1">
    <source>
        <dbReference type="EMBL" id="PQA60367.1"/>
    </source>
</evidence>